<evidence type="ECO:0000256" key="2">
    <source>
        <dbReference type="ARBA" id="ARBA00009340"/>
    </source>
</evidence>
<dbReference type="PANTHER" id="PTHR12891:SF0">
    <property type="entry name" value="MMS19 NUCLEOTIDE EXCISION REPAIR PROTEIN HOMOLOG"/>
    <property type="match status" value="1"/>
</dbReference>
<dbReference type="Gene3D" id="1.25.10.10">
    <property type="entry name" value="Leucine-rich Repeat Variant"/>
    <property type="match status" value="2"/>
</dbReference>
<feature type="domain" description="MMS19 N-terminal" evidence="8">
    <location>
        <begin position="42"/>
        <end position="288"/>
    </location>
</feature>
<proteinExistence type="inferred from homology"/>
<feature type="domain" description="MMS19 C-terminal" evidence="7">
    <location>
        <begin position="526"/>
        <end position="960"/>
    </location>
</feature>
<keyword evidence="6" id="KW-0963">Cytoplasm</keyword>
<dbReference type="Proteomes" id="UP000597762">
    <property type="component" value="Unassembled WGS sequence"/>
</dbReference>
<dbReference type="InterPro" id="IPR016024">
    <property type="entry name" value="ARM-type_fold"/>
</dbReference>
<comment type="subcellular location">
    <subcellularLocation>
        <location evidence="6">Cytoplasm</location>
        <location evidence="6">Cytoskeleton</location>
        <location evidence="6">Spindle</location>
    </subcellularLocation>
    <subcellularLocation>
        <location evidence="1 6">Nucleus</location>
    </subcellularLocation>
</comment>
<dbReference type="InterPro" id="IPR021133">
    <property type="entry name" value="HEAT_type_2"/>
</dbReference>
<evidence type="ECO:0000259" key="8">
    <source>
        <dbReference type="Pfam" id="PF14500"/>
    </source>
</evidence>
<evidence type="ECO:0000256" key="1">
    <source>
        <dbReference type="ARBA" id="ARBA00004123"/>
    </source>
</evidence>
<dbReference type="PANTHER" id="PTHR12891">
    <property type="entry name" value="DNA REPAIR/TRANSCRIPTION PROTEIN MET18/MMS19"/>
    <property type="match status" value="1"/>
</dbReference>
<keyword evidence="4 6" id="KW-0539">Nucleus</keyword>
<dbReference type="PROSITE" id="PS50077">
    <property type="entry name" value="HEAT_REPEAT"/>
    <property type="match status" value="1"/>
</dbReference>
<accession>A0A812D4Y3</accession>
<keyword evidence="6" id="KW-0234">DNA repair</keyword>
<keyword evidence="3" id="KW-0677">Repeat</keyword>
<dbReference type="GO" id="GO:0005819">
    <property type="term" value="C:spindle"/>
    <property type="evidence" value="ECO:0007669"/>
    <property type="project" value="UniProtKB-SubCell"/>
</dbReference>
<evidence type="ECO:0000256" key="3">
    <source>
        <dbReference type="ARBA" id="ARBA00022737"/>
    </source>
</evidence>
<protein>
    <recommendedName>
        <fullName evidence="6">MMS19 nucleotide excision repair protein</fullName>
    </recommendedName>
</protein>
<feature type="repeat" description="HEAT" evidence="5">
    <location>
        <begin position="235"/>
        <end position="273"/>
    </location>
</feature>
<organism evidence="9 10">
    <name type="scientific">Acanthosepion pharaonis</name>
    <name type="common">Pharaoh cuttlefish</name>
    <name type="synonym">Sepia pharaonis</name>
    <dbReference type="NCBI Taxonomy" id="158019"/>
    <lineage>
        <taxon>Eukaryota</taxon>
        <taxon>Metazoa</taxon>
        <taxon>Spiralia</taxon>
        <taxon>Lophotrochozoa</taxon>
        <taxon>Mollusca</taxon>
        <taxon>Cephalopoda</taxon>
        <taxon>Coleoidea</taxon>
        <taxon>Decapodiformes</taxon>
        <taxon>Sepiida</taxon>
        <taxon>Sepiina</taxon>
        <taxon>Sepiidae</taxon>
        <taxon>Acanthosepion</taxon>
    </lineage>
</organism>
<keyword evidence="10" id="KW-1185">Reference proteome</keyword>
<keyword evidence="6" id="KW-0206">Cytoskeleton</keyword>
<comment type="subunit">
    <text evidence="6">Component of the CIA complex.</text>
</comment>
<evidence type="ECO:0000256" key="6">
    <source>
        <dbReference type="RuleBase" id="RU367072"/>
    </source>
</evidence>
<dbReference type="GO" id="GO:0051604">
    <property type="term" value="P:protein maturation"/>
    <property type="evidence" value="ECO:0007669"/>
    <property type="project" value="UniProtKB-UniRule"/>
</dbReference>
<dbReference type="InterPro" id="IPR029240">
    <property type="entry name" value="MMS19_N"/>
</dbReference>
<dbReference type="GO" id="GO:0005634">
    <property type="term" value="C:nucleus"/>
    <property type="evidence" value="ECO:0007669"/>
    <property type="project" value="UniProtKB-SubCell"/>
</dbReference>
<dbReference type="InterPro" id="IPR039920">
    <property type="entry name" value="MMS19"/>
</dbReference>
<dbReference type="AlphaFoldDB" id="A0A812D4Y3"/>
<dbReference type="Pfam" id="PF12460">
    <property type="entry name" value="MMS19_C"/>
    <property type="match status" value="1"/>
</dbReference>
<dbReference type="InterPro" id="IPR024687">
    <property type="entry name" value="MMS19_C"/>
</dbReference>
<evidence type="ECO:0000256" key="5">
    <source>
        <dbReference type="PROSITE-ProRule" id="PRU00103"/>
    </source>
</evidence>
<comment type="similarity">
    <text evidence="2 6">Belongs to the MET18/MMS19 family.</text>
</comment>
<name>A0A812D4Y3_ACAPH</name>
<dbReference type="GO" id="GO:0006281">
    <property type="term" value="P:DNA repair"/>
    <property type="evidence" value="ECO:0007669"/>
    <property type="project" value="UniProtKB-UniRule"/>
</dbReference>
<evidence type="ECO:0000259" key="7">
    <source>
        <dbReference type="Pfam" id="PF12460"/>
    </source>
</evidence>
<gene>
    <name evidence="9" type="ORF">SPHA_48767</name>
</gene>
<sequence length="1008" mass="113819">MAASCTWSNLVEEYFSGVNNSAASKIATGLTKKEVSLLAIIRCLGSAFTASDTNRRVEGTALLVDALHQIPQDLLTFAEVELLSSFLSDRLSDHHSLQPLALHGLAALSNCCNIPSLVPERVCRRIFREVQNQSLPQKDRFSVYTIMYNFLTTKLEDLRKMESDFVCGFIQAMDGEKDPRNLRFAFQCAHLIIKNLPLGVFVEEMFEITACYFPIDFQPPPNNPFWCSSLFAPFVLPLLSDKMSSDIQDARIDAMQTLASVSEVYGAEALTKYLSTEIIFSMLKKEYMSGILELQKPSLEALTALISSLSLHVDEGGSYPSLLPFLDCILKACVLDYEYENQFTSHIQLLHSTAAASTPSGCYVLQHILPKILQMYKDAVQTNQKGLILNCFHGFILATRSASITTAEESPVFQHRDEIFTMLLSTFNNTSVLLCKTVVKCLDSLLDYHGVLNNTDKILIVEHIFILVQNKDEMLRSQCITILSNMSSISPDIVKQNVLPQLYQSLKKMETINKNNESCWQSVLTTLEVLSSVCKNPSMTKLVLPEIWAWLENLLRDDINQKSEVTELCHEVLKAIVKIVAYTCESDSVLYLDYLYTWFVPRLLQLTIPHLLDSGISLSAIGIMESGATILRDITTKLDKRKAEVLCEQIICLFLHEDKNAFNIMLASDCKFQPLKCDSPVQQTRLVAFLTAVVCSTLLSVSIYEIDKLLEQLANLAIFTGDEITLIHAAKCCAGLFNKYSQTSPAKECLETLQENLKAKLTNLDKSTEKVQLQTLHLWLWLTKALVMCAHQQANQFVDLILNLFEECELGESAAKGIYLILNEYKDVLSRSQHAKVRLMYRQRFFVEHIQRLSESFHHAKPELKKNYLIAVSHLLTFLPRQVLVSELPPLIPMLVLALMSDECKLQLSTMSTLKTVMDESPALLAQHVNLIVPRLLKLSKTDTSMKVRIASLECLEYLTQLPASTLLPYRREVIRFLEPVLDDKKRLVRRQAVRARGEWYLLGAPIS</sequence>
<dbReference type="Pfam" id="PF14500">
    <property type="entry name" value="MMS19_N"/>
    <property type="match status" value="1"/>
</dbReference>
<evidence type="ECO:0000313" key="10">
    <source>
        <dbReference type="Proteomes" id="UP000597762"/>
    </source>
</evidence>
<dbReference type="SUPFAM" id="SSF48371">
    <property type="entry name" value="ARM repeat"/>
    <property type="match status" value="2"/>
</dbReference>
<dbReference type="InterPro" id="IPR011989">
    <property type="entry name" value="ARM-like"/>
</dbReference>
<evidence type="ECO:0000256" key="4">
    <source>
        <dbReference type="ARBA" id="ARBA00023242"/>
    </source>
</evidence>
<keyword evidence="6" id="KW-0227">DNA damage</keyword>
<reference evidence="9" key="1">
    <citation type="submission" date="2021-01" db="EMBL/GenBank/DDBJ databases">
        <authorList>
            <person name="Li R."/>
            <person name="Bekaert M."/>
        </authorList>
    </citation>
    <scope>NUCLEOTIDE SEQUENCE</scope>
    <source>
        <strain evidence="9">Farmed</strain>
    </source>
</reference>
<dbReference type="GO" id="GO:0016226">
    <property type="term" value="P:iron-sulfur cluster assembly"/>
    <property type="evidence" value="ECO:0007669"/>
    <property type="project" value="UniProtKB-UniRule"/>
</dbReference>
<dbReference type="EMBL" id="CAHIKZ030002740">
    <property type="protein sequence ID" value="CAE1291491.1"/>
    <property type="molecule type" value="Genomic_DNA"/>
</dbReference>
<dbReference type="GO" id="GO:0097361">
    <property type="term" value="C:cytosolic [4Fe-4S] assembly targeting complex"/>
    <property type="evidence" value="ECO:0007669"/>
    <property type="project" value="UniProtKB-UniRule"/>
</dbReference>
<evidence type="ECO:0000313" key="9">
    <source>
        <dbReference type="EMBL" id="CAE1291491.1"/>
    </source>
</evidence>
<comment type="caution">
    <text evidence="9">The sequence shown here is derived from an EMBL/GenBank/DDBJ whole genome shotgun (WGS) entry which is preliminary data.</text>
</comment>
<comment type="function">
    <text evidence="6">Key component of the cytosolic iron-sulfur protein assembly (CIA) complex, a multiprotein complex that mediates the incorporation of iron-sulfur cluster into apoproteins specifically involved in DNA metabolism and genomic integrity. In the CIA complex, MMS19 acts as an adapter between early-acting CIA components and a subset of cellular target iron-sulfur proteins.</text>
</comment>
<dbReference type="OrthoDB" id="342900at2759"/>